<organism evidence="1 2">
    <name type="scientific">Actinacidiphila alni</name>
    <dbReference type="NCBI Taxonomy" id="380248"/>
    <lineage>
        <taxon>Bacteria</taxon>
        <taxon>Bacillati</taxon>
        <taxon>Actinomycetota</taxon>
        <taxon>Actinomycetes</taxon>
        <taxon>Kitasatosporales</taxon>
        <taxon>Streptomycetaceae</taxon>
        <taxon>Actinacidiphila</taxon>
    </lineage>
</organism>
<dbReference type="RefSeq" id="WP_093711348.1">
    <property type="nucleotide sequence ID" value="NZ_FONG01000001.1"/>
</dbReference>
<dbReference type="Gene3D" id="3.30.530.20">
    <property type="match status" value="1"/>
</dbReference>
<accession>A0A1I1X3B6</accession>
<protein>
    <submittedName>
        <fullName evidence="1">Uncharacterized conserved protein YndB, AHSA1/START domain</fullName>
    </submittedName>
</protein>
<keyword evidence="2" id="KW-1185">Reference proteome</keyword>
<evidence type="ECO:0000313" key="2">
    <source>
        <dbReference type="Proteomes" id="UP000199323"/>
    </source>
</evidence>
<dbReference type="STRING" id="380248.SAMN05216251_101184"/>
<proteinExistence type="predicted"/>
<dbReference type="InterPro" id="IPR023393">
    <property type="entry name" value="START-like_dom_sf"/>
</dbReference>
<name>A0A1I1X3B6_9ACTN</name>
<sequence length="242" mass="26351">MPKEFEIVREFEVDATPAQVWDAITTGTGGWLWPMEYEPKEGGAAPFGGVLVAWDPPHRLIGRTEDAEGVSVQTLNQLDHHIEPREGGGSWVRYVHSGILVEDWDNQYDGADKHTDFYLHTLRQYLTHFTGRTATFATTDGPEASGAPDALVTAARALGLPAGAQAGDTVRVDLAGTGPTEAVLDFRNAYFIGLRTDRAMYRFFGRNHFGATVGVSVHDFAPGADAERIGADWSGWLTGVYA</sequence>
<dbReference type="SUPFAM" id="SSF55961">
    <property type="entry name" value="Bet v1-like"/>
    <property type="match status" value="1"/>
</dbReference>
<dbReference type="Proteomes" id="UP000199323">
    <property type="component" value="Unassembled WGS sequence"/>
</dbReference>
<dbReference type="EMBL" id="FONG01000001">
    <property type="protein sequence ID" value="SFE01906.1"/>
    <property type="molecule type" value="Genomic_DNA"/>
</dbReference>
<evidence type="ECO:0000313" key="1">
    <source>
        <dbReference type="EMBL" id="SFE01906.1"/>
    </source>
</evidence>
<dbReference type="AlphaFoldDB" id="A0A1I1X3B6"/>
<dbReference type="OrthoDB" id="8417725at2"/>
<gene>
    <name evidence="1" type="ORF">SAMN05216251_101184</name>
</gene>
<reference evidence="1 2" key="1">
    <citation type="submission" date="2016-10" db="EMBL/GenBank/DDBJ databases">
        <authorList>
            <person name="de Groot N.N."/>
        </authorList>
    </citation>
    <scope>NUCLEOTIDE SEQUENCE [LARGE SCALE GENOMIC DNA]</scope>
    <source>
        <strain evidence="1 2">CGMCC 4.3510</strain>
    </source>
</reference>